<dbReference type="RefSeq" id="WP_091936033.1">
    <property type="nucleotide sequence ID" value="NZ_FNCY01000004.1"/>
</dbReference>
<proteinExistence type="predicted"/>
<dbReference type="Proteomes" id="UP000198607">
    <property type="component" value="Unassembled WGS sequence"/>
</dbReference>
<feature type="region of interest" description="Disordered" evidence="1">
    <location>
        <begin position="28"/>
        <end position="95"/>
    </location>
</feature>
<dbReference type="EMBL" id="FNCY01000004">
    <property type="protein sequence ID" value="SDH23277.1"/>
    <property type="molecule type" value="Genomic_DNA"/>
</dbReference>
<organism evidence="2 3">
    <name type="scientific">Propionivibrio dicarboxylicus</name>
    <dbReference type="NCBI Taxonomy" id="83767"/>
    <lineage>
        <taxon>Bacteria</taxon>
        <taxon>Pseudomonadati</taxon>
        <taxon>Pseudomonadota</taxon>
        <taxon>Betaproteobacteria</taxon>
        <taxon>Rhodocyclales</taxon>
        <taxon>Rhodocyclaceae</taxon>
        <taxon>Propionivibrio</taxon>
    </lineage>
</organism>
<reference evidence="2 3" key="1">
    <citation type="submission" date="2016-10" db="EMBL/GenBank/DDBJ databases">
        <authorList>
            <person name="de Groot N.N."/>
        </authorList>
    </citation>
    <scope>NUCLEOTIDE SEQUENCE [LARGE SCALE GENOMIC DNA]</scope>
    <source>
        <strain evidence="2 3">DSM 5885</strain>
    </source>
</reference>
<evidence type="ECO:0000256" key="1">
    <source>
        <dbReference type="SAM" id="MobiDB-lite"/>
    </source>
</evidence>
<feature type="compositionally biased region" description="Basic and acidic residues" evidence="1">
    <location>
        <begin position="46"/>
        <end position="56"/>
    </location>
</feature>
<feature type="compositionally biased region" description="Polar residues" evidence="1">
    <location>
        <begin position="69"/>
        <end position="95"/>
    </location>
</feature>
<keyword evidence="3" id="KW-1185">Reference proteome</keyword>
<gene>
    <name evidence="2" type="ORF">SAMN05660652_01466</name>
</gene>
<evidence type="ECO:0000313" key="3">
    <source>
        <dbReference type="Proteomes" id="UP000198607"/>
    </source>
</evidence>
<dbReference type="AlphaFoldDB" id="A0A1G8AQT5"/>
<feature type="compositionally biased region" description="Polar residues" evidence="1">
    <location>
        <begin position="28"/>
        <end position="45"/>
    </location>
</feature>
<accession>A0A1G8AQT5</accession>
<sequence length="95" mass="9294">MSGGISATTVALAAGAGIAASMMLTPKSSVKSTDVATVETPQTSKTPDEAARRKTQTDQNTAAAAAGGPNNTLLTSGSGIDTSTLNLGKSTLLGQ</sequence>
<evidence type="ECO:0000313" key="2">
    <source>
        <dbReference type="EMBL" id="SDH23277.1"/>
    </source>
</evidence>
<name>A0A1G8AQT5_9RHOO</name>
<protein>
    <submittedName>
        <fullName evidence="2">Uncharacterized protein</fullName>
    </submittedName>
</protein>
<dbReference type="STRING" id="83767.SAMN05660652_01466"/>